<keyword evidence="2" id="KW-1185">Reference proteome</keyword>
<evidence type="ECO:0000313" key="1">
    <source>
        <dbReference type="EMBL" id="MFC7345344.1"/>
    </source>
</evidence>
<dbReference type="RefSeq" id="WP_378172184.1">
    <property type="nucleotide sequence ID" value="NZ_JBHTCR010000001.1"/>
</dbReference>
<organism evidence="1 2">
    <name type="scientific">Chryseobacterium zhengzhouense</name>
    <dbReference type="NCBI Taxonomy" id="1636086"/>
    <lineage>
        <taxon>Bacteria</taxon>
        <taxon>Pseudomonadati</taxon>
        <taxon>Bacteroidota</taxon>
        <taxon>Flavobacteriia</taxon>
        <taxon>Flavobacteriales</taxon>
        <taxon>Weeksellaceae</taxon>
        <taxon>Chryseobacterium group</taxon>
        <taxon>Chryseobacterium</taxon>
    </lineage>
</organism>
<protein>
    <submittedName>
        <fullName evidence="1">Uncharacterized protein</fullName>
    </submittedName>
</protein>
<evidence type="ECO:0000313" key="2">
    <source>
        <dbReference type="Proteomes" id="UP001596550"/>
    </source>
</evidence>
<sequence>MNISFYDFKNLPAQTQKDLVISEGRIMNERMLNSLKYVLYEMTCFNVEVIYNENNGKVEGLNVFQKAIYAT</sequence>
<accession>A0ABW2LS36</accession>
<name>A0ABW2LS36_9FLAO</name>
<proteinExistence type="predicted"/>
<dbReference type="EMBL" id="JBHTCR010000001">
    <property type="protein sequence ID" value="MFC7345344.1"/>
    <property type="molecule type" value="Genomic_DNA"/>
</dbReference>
<reference evidence="2" key="1">
    <citation type="journal article" date="2019" name="Int. J. Syst. Evol. Microbiol.">
        <title>The Global Catalogue of Microorganisms (GCM) 10K type strain sequencing project: providing services to taxonomists for standard genome sequencing and annotation.</title>
        <authorList>
            <consortium name="The Broad Institute Genomics Platform"/>
            <consortium name="The Broad Institute Genome Sequencing Center for Infectious Disease"/>
            <person name="Wu L."/>
            <person name="Ma J."/>
        </authorList>
    </citation>
    <scope>NUCLEOTIDE SEQUENCE [LARGE SCALE GENOMIC DNA]</scope>
    <source>
        <strain evidence="2">CCUG 54781</strain>
    </source>
</reference>
<dbReference type="Proteomes" id="UP001596550">
    <property type="component" value="Unassembled WGS sequence"/>
</dbReference>
<comment type="caution">
    <text evidence="1">The sequence shown here is derived from an EMBL/GenBank/DDBJ whole genome shotgun (WGS) entry which is preliminary data.</text>
</comment>
<gene>
    <name evidence="1" type="ORF">ACFQO9_01265</name>
</gene>